<feature type="signal peptide" evidence="1">
    <location>
        <begin position="1"/>
        <end position="19"/>
    </location>
</feature>
<organism evidence="2">
    <name type="scientific">Amblyomma triste</name>
    <name type="common">Neotropical tick</name>
    <dbReference type="NCBI Taxonomy" id="251400"/>
    <lineage>
        <taxon>Eukaryota</taxon>
        <taxon>Metazoa</taxon>
        <taxon>Ecdysozoa</taxon>
        <taxon>Arthropoda</taxon>
        <taxon>Chelicerata</taxon>
        <taxon>Arachnida</taxon>
        <taxon>Acari</taxon>
        <taxon>Parasitiformes</taxon>
        <taxon>Ixodida</taxon>
        <taxon>Ixodoidea</taxon>
        <taxon>Ixodidae</taxon>
        <taxon>Amblyomminae</taxon>
        <taxon>Amblyomma</taxon>
    </lineage>
</organism>
<accession>A0A023G223</accession>
<evidence type="ECO:0000256" key="1">
    <source>
        <dbReference type="SAM" id="SignalP"/>
    </source>
</evidence>
<name>A0A023G223_AMBTT</name>
<sequence>MVIGAVYAFFVLGAAAVVASDDSQEVQSCQFRVIVDNNQCVVSRTLRLYHGQRHFNSQMCTQLTCDVSNKEVKILYCDPPYKTPGMNCELGFPDGRDRERPYLSSCCPFYTCKPL</sequence>
<dbReference type="EMBL" id="GBBM01007711">
    <property type="protein sequence ID" value="JAC27707.1"/>
    <property type="molecule type" value="mRNA"/>
</dbReference>
<evidence type="ECO:0000313" key="2">
    <source>
        <dbReference type="EMBL" id="JAC27707.1"/>
    </source>
</evidence>
<dbReference type="AlphaFoldDB" id="A0A023G223"/>
<protein>
    <submittedName>
        <fullName evidence="2">Putative secreted protein</fullName>
    </submittedName>
</protein>
<reference evidence="2" key="1">
    <citation type="submission" date="2014-03" db="EMBL/GenBank/DDBJ databases">
        <title>The sialotranscriptome of Amblyomma triste, Amblyomma parvum and Amblyomma cajennense ticks, uncovered by 454-based RNA-seq.</title>
        <authorList>
            <person name="Garcia G.R."/>
            <person name="Gardinassi L.G."/>
            <person name="Ribeiro J.M."/>
            <person name="Anatriello E."/>
            <person name="Ferreira B.R."/>
            <person name="Moreira H.N."/>
            <person name="Mafra C."/>
            <person name="Olegario M.M."/>
            <person name="Szabo P.J."/>
            <person name="Miranda-Santos I.K."/>
            <person name="Maruyama S.R."/>
        </authorList>
    </citation>
    <scope>NUCLEOTIDE SEQUENCE</scope>
    <source>
        <strain evidence="2">Mato Grasso do Sul</strain>
        <tissue evidence="2">Salivary glands</tissue>
    </source>
</reference>
<keyword evidence="1" id="KW-0732">Signal</keyword>
<proteinExistence type="evidence at transcript level"/>
<feature type="chain" id="PRO_5001516079" evidence="1">
    <location>
        <begin position="20"/>
        <end position="115"/>
    </location>
</feature>